<name>A0A1F6XJW7_9BACT</name>
<evidence type="ECO:0000313" key="2">
    <source>
        <dbReference type="Proteomes" id="UP000176629"/>
    </source>
</evidence>
<evidence type="ECO:0000313" key="1">
    <source>
        <dbReference type="EMBL" id="OGI94460.1"/>
    </source>
</evidence>
<comment type="caution">
    <text evidence="1">The sequence shown here is derived from an EMBL/GenBank/DDBJ whole genome shotgun (WGS) entry which is preliminary data.</text>
</comment>
<protein>
    <submittedName>
        <fullName evidence="1">Uncharacterized protein</fullName>
    </submittedName>
</protein>
<dbReference type="EMBL" id="MFUX01000023">
    <property type="protein sequence ID" value="OGI94460.1"/>
    <property type="molecule type" value="Genomic_DNA"/>
</dbReference>
<proteinExistence type="predicted"/>
<organism evidence="1 2">
    <name type="scientific">Candidatus Nomurabacteria bacterium RIFCSPLOWO2_01_FULL_40_18</name>
    <dbReference type="NCBI Taxonomy" id="1801773"/>
    <lineage>
        <taxon>Bacteria</taxon>
        <taxon>Candidatus Nomuraibacteriota</taxon>
    </lineage>
</organism>
<dbReference type="AlphaFoldDB" id="A0A1F6XJW7"/>
<gene>
    <name evidence="1" type="ORF">A3A03_02800</name>
</gene>
<reference evidence="1 2" key="1">
    <citation type="journal article" date="2016" name="Nat. Commun.">
        <title>Thousands of microbial genomes shed light on interconnected biogeochemical processes in an aquifer system.</title>
        <authorList>
            <person name="Anantharaman K."/>
            <person name="Brown C.T."/>
            <person name="Hug L.A."/>
            <person name="Sharon I."/>
            <person name="Castelle C.J."/>
            <person name="Probst A.J."/>
            <person name="Thomas B.C."/>
            <person name="Singh A."/>
            <person name="Wilkins M.J."/>
            <person name="Karaoz U."/>
            <person name="Brodie E.L."/>
            <person name="Williams K.H."/>
            <person name="Hubbard S.S."/>
            <person name="Banfield J.F."/>
        </authorList>
    </citation>
    <scope>NUCLEOTIDE SEQUENCE [LARGE SCALE GENOMIC DNA]</scope>
</reference>
<sequence>MFGEEKDIQENLKDTYSPLPNLPLVKGEEKGGGMSYSKTQKLITALYMVTDIIDKDEPIRHKLRTLGIEIISDIHNTPLARTVLASGVDQVMSFLDIAFTMSMISEMNKNILVKEFTQLKNSLVVRQDNPAWLEEFLAEHPLNSPHPNPLLVKERGNPNSKEHARIGVQKAGNLMKAIKDMSDRSSDTKIDFEMLKKQRRFDIIKILKNSNGNATIKDIRTKINAGIEGSLPYGEKTLQRELVSMIKDGVLQKTGKKRWSRYFIR</sequence>
<accession>A0A1F6XJW7</accession>
<dbReference type="STRING" id="1801773.A3A03_02800"/>
<dbReference type="Proteomes" id="UP000176629">
    <property type="component" value="Unassembled WGS sequence"/>
</dbReference>